<dbReference type="EMBL" id="JRPQ01000072">
    <property type="protein sequence ID" value="KGI22362.1"/>
    <property type="molecule type" value="Genomic_DNA"/>
</dbReference>
<dbReference type="AlphaFoldDB" id="A0A098YST6"/>
<evidence type="ECO:0000313" key="2">
    <source>
        <dbReference type="Proteomes" id="UP000029723"/>
    </source>
</evidence>
<dbReference type="Proteomes" id="UP000029723">
    <property type="component" value="Unassembled WGS sequence"/>
</dbReference>
<reference evidence="1 2" key="1">
    <citation type="submission" date="2014-07" db="EMBL/GenBank/DDBJ databases">
        <authorList>
            <person name="McCorrison J."/>
            <person name="Sanka R."/>
            <person name="Torralba M."/>
            <person name="Gillis M."/>
            <person name="Haft D.H."/>
            <person name="Methe B."/>
            <person name="Sutton G."/>
            <person name="Nelson K.E."/>
        </authorList>
    </citation>
    <scope>NUCLEOTIDE SEQUENCE [LARGE SCALE GENOMIC DNA]</scope>
    <source>
        <strain evidence="1 2">S9-PR14</strain>
    </source>
</reference>
<protein>
    <recommendedName>
        <fullName evidence="3">DUF4843 domain-containing protein</fullName>
    </recommendedName>
</protein>
<name>A0A098YST6_9BACT</name>
<evidence type="ECO:0008006" key="3">
    <source>
        <dbReference type="Google" id="ProtNLM"/>
    </source>
</evidence>
<evidence type="ECO:0000313" key="1">
    <source>
        <dbReference type="EMBL" id="KGI22362.1"/>
    </source>
</evidence>
<dbReference type="PROSITE" id="PS51257">
    <property type="entry name" value="PROKAR_LIPOPROTEIN"/>
    <property type="match status" value="1"/>
</dbReference>
<dbReference type="OrthoDB" id="1080788at2"/>
<accession>A0A098YST6</accession>
<proteinExistence type="predicted"/>
<gene>
    <name evidence="1" type="ORF">HMPREF9304_04805</name>
</gene>
<organism evidence="1 2">
    <name type="scientific">Hoylesella timonensis S9-PR14</name>
    <dbReference type="NCBI Taxonomy" id="1401062"/>
    <lineage>
        <taxon>Bacteria</taxon>
        <taxon>Pseudomonadati</taxon>
        <taxon>Bacteroidota</taxon>
        <taxon>Bacteroidia</taxon>
        <taxon>Bacteroidales</taxon>
        <taxon>Prevotellaceae</taxon>
        <taxon>Hoylesella</taxon>
    </lineage>
</organism>
<dbReference type="RefSeq" id="WP_036926849.1">
    <property type="nucleotide sequence ID" value="NZ_JRPQ01000072.1"/>
</dbReference>
<sequence length="240" mass="28199">MKHIFIFITVIVSLCFFVSCEEEKIELYRQEPRINFDYKVVYGELVDTDYVMLKSQPYRTDSFRVRIQGDLLTVNRNFCVKQTVNKEYENTMEIQIEPMYTFSKLDGTTQSFCIKVKRPPYKSGNKAYGCNLVFDNQNSSHQFLKGIVNDSQTIVNYVWRITQPDNWWDFSWQGWGDFSVPKYCYIMDVLGCTFDKIRSDDDSNSALQKVIAAYKEYKKTHAPIVDDKGNDIFPEEAQDK</sequence>
<comment type="caution">
    <text evidence="1">The sequence shown here is derived from an EMBL/GenBank/DDBJ whole genome shotgun (WGS) entry which is preliminary data.</text>
</comment>